<dbReference type="NCBIfam" id="NF008967">
    <property type="entry name" value="PRK12313.1"/>
    <property type="match status" value="1"/>
</dbReference>
<dbReference type="Gene3D" id="3.20.20.80">
    <property type="entry name" value="Glycosidases"/>
    <property type="match status" value="1"/>
</dbReference>
<evidence type="ECO:0000256" key="2">
    <source>
        <dbReference type="ARBA" id="ARBA00004964"/>
    </source>
</evidence>
<dbReference type="InterPro" id="IPR013783">
    <property type="entry name" value="Ig-like_fold"/>
</dbReference>
<accession>A0A1T5J802</accession>
<dbReference type="Gene3D" id="2.60.40.10">
    <property type="entry name" value="Immunoglobulins"/>
    <property type="match status" value="2"/>
</dbReference>
<feature type="active site" description="Nucleophile" evidence="9">
    <location>
        <position position="574"/>
    </location>
</feature>
<keyword evidence="4 9" id="KW-0321">Glycogen metabolism</keyword>
<evidence type="ECO:0000259" key="11">
    <source>
        <dbReference type="SMART" id="SM00642"/>
    </source>
</evidence>
<evidence type="ECO:0000256" key="7">
    <source>
        <dbReference type="ARBA" id="ARBA00023056"/>
    </source>
</evidence>
<comment type="pathway">
    <text evidence="2 9">Glycan biosynthesis; glycogen biosynthesis.</text>
</comment>
<dbReference type="GO" id="GO:0043169">
    <property type="term" value="F:cation binding"/>
    <property type="evidence" value="ECO:0007669"/>
    <property type="project" value="InterPro"/>
</dbReference>
<dbReference type="NCBIfam" id="NF003811">
    <property type="entry name" value="PRK05402.1"/>
    <property type="match status" value="1"/>
</dbReference>
<dbReference type="InterPro" id="IPR014756">
    <property type="entry name" value="Ig_E-set"/>
</dbReference>
<dbReference type="CDD" id="cd11322">
    <property type="entry name" value="AmyAc_Glg_BE"/>
    <property type="match status" value="1"/>
</dbReference>
<dbReference type="SUPFAM" id="SSF81296">
    <property type="entry name" value="E set domains"/>
    <property type="match status" value="2"/>
</dbReference>
<evidence type="ECO:0000256" key="8">
    <source>
        <dbReference type="ARBA" id="ARBA00023277"/>
    </source>
</evidence>
<dbReference type="InterPro" id="IPR006048">
    <property type="entry name" value="A-amylase/branching_C"/>
</dbReference>
<evidence type="ECO:0000256" key="6">
    <source>
        <dbReference type="ARBA" id="ARBA00022679"/>
    </source>
</evidence>
<dbReference type="SUPFAM" id="SSF51011">
    <property type="entry name" value="Glycosyl hydrolase domain"/>
    <property type="match status" value="1"/>
</dbReference>
<evidence type="ECO:0000256" key="3">
    <source>
        <dbReference type="ARBA" id="ARBA00009000"/>
    </source>
</evidence>
<protein>
    <recommendedName>
        <fullName evidence="9">1,4-alpha-glucan branching enzyme GlgB</fullName>
        <ecNumber evidence="9">2.4.1.18</ecNumber>
    </recommendedName>
    <alternativeName>
        <fullName evidence="9">1,4-alpha-D-glucan:1,4-alpha-D-glucan 6-glucosyl-transferase</fullName>
    </alternativeName>
    <alternativeName>
        <fullName evidence="9">Alpha-(1-&gt;4)-glucan branching enzyme</fullName>
    </alternativeName>
    <alternativeName>
        <fullName evidence="9">Glycogen branching enzyme</fullName>
        <shortName evidence="9">BE</shortName>
    </alternativeName>
</protein>
<dbReference type="InterPro" id="IPR004193">
    <property type="entry name" value="Glyco_hydro_13_N"/>
</dbReference>
<gene>
    <name evidence="9" type="primary">glgB</name>
    <name evidence="12" type="ORF">SAMN06309945_1306</name>
</gene>
<dbReference type="NCBIfam" id="TIGR01515">
    <property type="entry name" value="branching_enzym"/>
    <property type="match status" value="1"/>
</dbReference>
<name>A0A1T5J802_9MICO</name>
<dbReference type="Pfam" id="PF00128">
    <property type="entry name" value="Alpha-amylase"/>
    <property type="match status" value="1"/>
</dbReference>
<feature type="region of interest" description="Disordered" evidence="10">
    <location>
        <begin position="1"/>
        <end position="115"/>
    </location>
</feature>
<dbReference type="PANTHER" id="PTHR43651:SF3">
    <property type="entry name" value="1,4-ALPHA-GLUCAN-BRANCHING ENZYME"/>
    <property type="match status" value="1"/>
</dbReference>
<comment type="function">
    <text evidence="9">Catalyzes the formation of the alpha-1,6-glucosidic linkages in glycogen by scission of a 1,4-alpha-linked oligosaccharide from growing alpha-1,4-glucan chains and the subsequent attachment of the oligosaccharide to the alpha-1,6 position.</text>
</comment>
<dbReference type="OrthoDB" id="9800174at2"/>
<dbReference type="Pfam" id="PF22019">
    <property type="entry name" value="GlgB_N"/>
    <property type="match status" value="1"/>
</dbReference>
<evidence type="ECO:0000256" key="10">
    <source>
        <dbReference type="SAM" id="MobiDB-lite"/>
    </source>
</evidence>
<proteinExistence type="inferred from homology"/>
<feature type="compositionally biased region" description="Basic and acidic residues" evidence="10">
    <location>
        <begin position="75"/>
        <end position="107"/>
    </location>
</feature>
<dbReference type="InterPro" id="IPR006047">
    <property type="entry name" value="GH13_cat_dom"/>
</dbReference>
<dbReference type="InterPro" id="IPR013780">
    <property type="entry name" value="Glyco_hydro_b"/>
</dbReference>
<organism evidence="12 13">
    <name type="scientific">Okibacterium fritillariae</name>
    <dbReference type="NCBI Taxonomy" id="123320"/>
    <lineage>
        <taxon>Bacteria</taxon>
        <taxon>Bacillati</taxon>
        <taxon>Actinomycetota</taxon>
        <taxon>Actinomycetes</taxon>
        <taxon>Micrococcales</taxon>
        <taxon>Microbacteriaceae</taxon>
        <taxon>Okibacterium</taxon>
    </lineage>
</organism>
<feature type="compositionally biased region" description="Low complexity" evidence="10">
    <location>
        <begin position="19"/>
        <end position="29"/>
    </location>
</feature>
<keyword evidence="6 9" id="KW-0808">Transferase</keyword>
<sequence>MTPPRFPWSKKSADEPDETASTPTAASAPAPAPVTRDAPVAPDASAPATAPKAEEPVTEQNEKPDASTPVSEAPGVEHAHHAEPFGEYAGQDRDPETISPEAEAHADEVDEELPAQVSQFDGDAADVVIDVPGSEPEAATGVDASAGVGSLTDAAPASASAPDSSDAQPAESTPADPTVDEWILEAVAEGRYYSPHSVLGIHSLGDGRTVIRTRRPLAESVTAHLEPGGTVTLEHAHAGIWQGVFDGDPVDYTIEAAYEDGPPWIADDPYRFAPTIGELDLHLIGEGRHEELWTALGAHVRTHGGISGVSFAVWAPHAQAARVVGDFNGWDGTGHALRNMGSTGVWEIFVPGLEADALYKFDLLGQDNVWHRKADPMARFAEQSPGTASIVSPPSTHEWQDAAWLEQRATTEVHRRPMSVYEMHVGSWRPGLGYRELAEPLIDYVLALGYTHVEFMPLAEHPFGGSWGYQVTGYYAPTSRFGNADDLRYLIDRLHGAGIGVLLDWVPGHFPKDGWALANFDGQPLYEHPDPRRGEQKDWGTLVFDFGQRQVKNFLVANALYWLEEFHVDGLRVDAVASMLYLDYSRKEGEWLPNEHGGRENLEAISLLQEANATAYKRNPGVVVIAEESTSWPGVTKPTSEGGLGFGYKWNMGWMHDSLEYIQEDPLYRSYHHNELTFSLVYAFSENFLLPISHDEVVHGKGSLFSKMPGDHWQKLANMRAYLAFMWAHPGKQLLFMGQEFGQQSEWSEGRGLDWWTLDQPSHQGLFDLVSQLNKAYVANPALWELDASHQGFEWLDGGDAERSVVSFIRWAEDGSAIAVFVNFSGAPHNDYRTGLPFAGEWDEILNTDAAAFGGSGVGNMGTVTATNDPWAGRSASASMTLPPLGAVWLKYRG</sequence>
<dbReference type="STRING" id="123320.SAMN06309945_1306"/>
<dbReference type="UniPathway" id="UPA00164"/>
<dbReference type="GO" id="GO:0005978">
    <property type="term" value="P:glycogen biosynthetic process"/>
    <property type="evidence" value="ECO:0007669"/>
    <property type="project" value="UniProtKB-UniRule"/>
</dbReference>
<dbReference type="Pfam" id="PF02806">
    <property type="entry name" value="Alpha-amylase_C"/>
    <property type="match status" value="1"/>
</dbReference>
<dbReference type="GO" id="GO:0004553">
    <property type="term" value="F:hydrolase activity, hydrolyzing O-glycosyl compounds"/>
    <property type="evidence" value="ECO:0007669"/>
    <property type="project" value="InterPro"/>
</dbReference>
<evidence type="ECO:0000256" key="1">
    <source>
        <dbReference type="ARBA" id="ARBA00000826"/>
    </source>
</evidence>
<comment type="subunit">
    <text evidence="9">Monomer.</text>
</comment>
<feature type="compositionally biased region" description="Low complexity" evidence="10">
    <location>
        <begin position="153"/>
        <end position="170"/>
    </location>
</feature>
<dbReference type="GO" id="GO:0005829">
    <property type="term" value="C:cytosol"/>
    <property type="evidence" value="ECO:0007669"/>
    <property type="project" value="TreeGrafter"/>
</dbReference>
<dbReference type="HAMAP" id="MF_00685">
    <property type="entry name" value="GlgB"/>
    <property type="match status" value="1"/>
</dbReference>
<reference evidence="12 13" key="1">
    <citation type="submission" date="2017-02" db="EMBL/GenBank/DDBJ databases">
        <authorList>
            <person name="Peterson S.W."/>
        </authorList>
    </citation>
    <scope>NUCLEOTIDE SEQUENCE [LARGE SCALE GENOMIC DNA]</scope>
    <source>
        <strain evidence="12 13">VKM Ac-2059</strain>
    </source>
</reference>
<dbReference type="Gene3D" id="2.60.40.1180">
    <property type="entry name" value="Golgi alpha-mannosidase II"/>
    <property type="match status" value="1"/>
</dbReference>
<dbReference type="SUPFAM" id="SSF51445">
    <property type="entry name" value="(Trans)glycosidases"/>
    <property type="match status" value="1"/>
</dbReference>
<comment type="similarity">
    <text evidence="3 9">Belongs to the glycosyl hydrolase 13 family. GlgB subfamily.</text>
</comment>
<dbReference type="InterPro" id="IPR054169">
    <property type="entry name" value="GlgB_N"/>
</dbReference>
<dbReference type="EMBL" id="FUZP01000001">
    <property type="protein sequence ID" value="SKC47373.1"/>
    <property type="molecule type" value="Genomic_DNA"/>
</dbReference>
<dbReference type="Pfam" id="PF02922">
    <property type="entry name" value="CBM_48"/>
    <property type="match status" value="1"/>
</dbReference>
<dbReference type="FunFam" id="2.60.40.10:FF:000169">
    <property type="entry name" value="1,4-alpha-glucan branching enzyme GlgB"/>
    <property type="match status" value="1"/>
</dbReference>
<dbReference type="AlphaFoldDB" id="A0A1T5J802"/>
<dbReference type="CDD" id="cd02855">
    <property type="entry name" value="E_set_GBE_prok_N"/>
    <property type="match status" value="1"/>
</dbReference>
<evidence type="ECO:0000256" key="5">
    <source>
        <dbReference type="ARBA" id="ARBA00022676"/>
    </source>
</evidence>
<dbReference type="SMART" id="SM00642">
    <property type="entry name" value="Aamy"/>
    <property type="match status" value="1"/>
</dbReference>
<keyword evidence="8 9" id="KW-0119">Carbohydrate metabolism</keyword>
<feature type="active site" description="Proton donor" evidence="9">
    <location>
        <position position="627"/>
    </location>
</feature>
<evidence type="ECO:0000313" key="12">
    <source>
        <dbReference type="EMBL" id="SKC47373.1"/>
    </source>
</evidence>
<keyword evidence="5 9" id="KW-0328">Glycosyltransferase</keyword>
<dbReference type="GO" id="GO:0003844">
    <property type="term" value="F:1,4-alpha-glucan branching enzyme activity"/>
    <property type="evidence" value="ECO:0007669"/>
    <property type="project" value="UniProtKB-UniRule"/>
</dbReference>
<dbReference type="EC" id="2.4.1.18" evidence="9"/>
<dbReference type="InterPro" id="IPR017853">
    <property type="entry name" value="GH"/>
</dbReference>
<dbReference type="InterPro" id="IPR044143">
    <property type="entry name" value="GlgB_N_E_set_prok"/>
</dbReference>
<keyword evidence="13" id="KW-1185">Reference proteome</keyword>
<evidence type="ECO:0000313" key="13">
    <source>
        <dbReference type="Proteomes" id="UP000190857"/>
    </source>
</evidence>
<dbReference type="FunFam" id="3.20.20.80:FF:000003">
    <property type="entry name" value="1,4-alpha-glucan branching enzyme GlgB"/>
    <property type="match status" value="1"/>
</dbReference>
<dbReference type="PANTHER" id="PTHR43651">
    <property type="entry name" value="1,4-ALPHA-GLUCAN-BRANCHING ENZYME"/>
    <property type="match status" value="1"/>
</dbReference>
<feature type="region of interest" description="Disordered" evidence="10">
    <location>
        <begin position="134"/>
        <end position="178"/>
    </location>
</feature>
<keyword evidence="7 9" id="KW-0320">Glycogen biosynthesis</keyword>
<evidence type="ECO:0000256" key="9">
    <source>
        <dbReference type="HAMAP-Rule" id="MF_00685"/>
    </source>
</evidence>
<dbReference type="Proteomes" id="UP000190857">
    <property type="component" value="Unassembled WGS sequence"/>
</dbReference>
<feature type="compositionally biased region" description="Basic and acidic residues" evidence="10">
    <location>
        <begin position="52"/>
        <end position="65"/>
    </location>
</feature>
<feature type="compositionally biased region" description="Low complexity" evidence="10">
    <location>
        <begin position="37"/>
        <end position="51"/>
    </location>
</feature>
<feature type="domain" description="Glycosyl hydrolase family 13 catalytic" evidence="11">
    <location>
        <begin position="422"/>
        <end position="777"/>
    </location>
</feature>
<dbReference type="InterPro" id="IPR006407">
    <property type="entry name" value="GlgB"/>
</dbReference>
<evidence type="ECO:0000256" key="4">
    <source>
        <dbReference type="ARBA" id="ARBA00022600"/>
    </source>
</evidence>
<comment type="catalytic activity">
    <reaction evidence="1 9">
        <text>Transfers a segment of a (1-&gt;4)-alpha-D-glucan chain to a primary hydroxy group in a similar glucan chain.</text>
        <dbReference type="EC" id="2.4.1.18"/>
    </reaction>
</comment>
<dbReference type="RefSeq" id="WP_079727371.1">
    <property type="nucleotide sequence ID" value="NZ_FUZP01000001.1"/>
</dbReference>
<dbReference type="FunFam" id="2.60.40.1180:FF:000002">
    <property type="entry name" value="1,4-alpha-glucan branching enzyme GlgB"/>
    <property type="match status" value="1"/>
</dbReference>